<keyword evidence="2" id="KW-0238">DNA-binding</keyword>
<dbReference type="Gene3D" id="1.10.10.10">
    <property type="entry name" value="Winged helix-like DNA-binding domain superfamily/Winged helix DNA-binding domain"/>
    <property type="match status" value="1"/>
</dbReference>
<accession>A0A223NT37</accession>
<dbReference type="RefSeq" id="WP_094569576.1">
    <property type="nucleotide sequence ID" value="NZ_CP022743.1"/>
</dbReference>
<gene>
    <name evidence="5" type="ORF">MuYL_1165</name>
</gene>
<dbReference type="PANTHER" id="PTHR33164:SF64">
    <property type="entry name" value="TRANSCRIPTIONAL REGULATOR SLYA"/>
    <property type="match status" value="1"/>
</dbReference>
<evidence type="ECO:0000256" key="2">
    <source>
        <dbReference type="ARBA" id="ARBA00023125"/>
    </source>
</evidence>
<dbReference type="AlphaFoldDB" id="A0A223NT37"/>
<dbReference type="InterPro" id="IPR000835">
    <property type="entry name" value="HTH_MarR-typ"/>
</dbReference>
<proteinExistence type="predicted"/>
<dbReference type="Proteomes" id="UP000215002">
    <property type="component" value="Chromosome"/>
</dbReference>
<dbReference type="SUPFAM" id="SSF46785">
    <property type="entry name" value="Winged helix' DNA-binding domain"/>
    <property type="match status" value="1"/>
</dbReference>
<evidence type="ECO:0000313" key="5">
    <source>
        <dbReference type="EMBL" id="ASU33065.1"/>
    </source>
</evidence>
<dbReference type="InterPro" id="IPR036390">
    <property type="entry name" value="WH_DNA-bd_sf"/>
</dbReference>
<dbReference type="InterPro" id="IPR039422">
    <property type="entry name" value="MarR/SlyA-like"/>
</dbReference>
<dbReference type="InterPro" id="IPR036388">
    <property type="entry name" value="WH-like_DNA-bd_sf"/>
</dbReference>
<dbReference type="GO" id="GO:0006950">
    <property type="term" value="P:response to stress"/>
    <property type="evidence" value="ECO:0007669"/>
    <property type="project" value="TreeGrafter"/>
</dbReference>
<keyword evidence="6" id="KW-1185">Reference proteome</keyword>
<reference evidence="5 6" key="1">
    <citation type="submission" date="2017-08" db="EMBL/GenBank/DDBJ databases">
        <title>Complete genome sequence of Mucilaginibacter sp. strain BJC16-A31.</title>
        <authorList>
            <consortium name="Henan University of Science and Technology"/>
            <person name="You X."/>
        </authorList>
    </citation>
    <scope>NUCLEOTIDE SEQUENCE [LARGE SCALE GENOMIC DNA]</scope>
    <source>
        <strain evidence="5 6">BJC16-A31</strain>
    </source>
</reference>
<keyword evidence="3" id="KW-0804">Transcription</keyword>
<dbReference type="EMBL" id="CP022743">
    <property type="protein sequence ID" value="ASU33065.1"/>
    <property type="molecule type" value="Genomic_DNA"/>
</dbReference>
<dbReference type="KEGG" id="muc:MuYL_1165"/>
<dbReference type="GO" id="GO:0003677">
    <property type="term" value="F:DNA binding"/>
    <property type="evidence" value="ECO:0007669"/>
    <property type="project" value="UniProtKB-KW"/>
</dbReference>
<keyword evidence="1" id="KW-0805">Transcription regulation</keyword>
<name>A0A223NT37_9SPHI</name>
<evidence type="ECO:0000256" key="3">
    <source>
        <dbReference type="ARBA" id="ARBA00023163"/>
    </source>
</evidence>
<organism evidence="5 6">
    <name type="scientific">Mucilaginibacter xinganensis</name>
    <dbReference type="NCBI Taxonomy" id="1234841"/>
    <lineage>
        <taxon>Bacteria</taxon>
        <taxon>Pseudomonadati</taxon>
        <taxon>Bacteroidota</taxon>
        <taxon>Sphingobacteriia</taxon>
        <taxon>Sphingobacteriales</taxon>
        <taxon>Sphingobacteriaceae</taxon>
        <taxon>Mucilaginibacter</taxon>
    </lineage>
</organism>
<dbReference type="OrthoDB" id="795750at2"/>
<dbReference type="Pfam" id="PF12802">
    <property type="entry name" value="MarR_2"/>
    <property type="match status" value="1"/>
</dbReference>
<protein>
    <submittedName>
        <fullName evidence="5">MarR family transcriptional regulator</fullName>
    </submittedName>
</protein>
<feature type="domain" description="HTH marR-type" evidence="4">
    <location>
        <begin position="4"/>
        <end position="136"/>
    </location>
</feature>
<evidence type="ECO:0000256" key="1">
    <source>
        <dbReference type="ARBA" id="ARBA00023015"/>
    </source>
</evidence>
<dbReference type="PRINTS" id="PR00598">
    <property type="entry name" value="HTHMARR"/>
</dbReference>
<dbReference type="PANTHER" id="PTHR33164">
    <property type="entry name" value="TRANSCRIPTIONAL REGULATOR, MARR FAMILY"/>
    <property type="match status" value="1"/>
</dbReference>
<evidence type="ECO:0000259" key="4">
    <source>
        <dbReference type="PROSITE" id="PS50995"/>
    </source>
</evidence>
<evidence type="ECO:0000313" key="6">
    <source>
        <dbReference type="Proteomes" id="UP000215002"/>
    </source>
</evidence>
<dbReference type="SMART" id="SM00347">
    <property type="entry name" value="HTH_MARR"/>
    <property type="match status" value="1"/>
</dbReference>
<sequence>MNFGEDLSLQVMQVNKSYQQYLSRALKEIDIYQHYQIILLISRAGGRTTQKAICETLKIEKSNMVPIITLLESKQYVTKEVNFKDRRGKLISLTPKANYLIGIMSNLFSVFEENMADDLTWQEMYNCLRVLGKVNDKLKNIALMDAGFDKMMKQIALLNNDQVLA</sequence>
<dbReference type="GO" id="GO:0003700">
    <property type="term" value="F:DNA-binding transcription factor activity"/>
    <property type="evidence" value="ECO:0007669"/>
    <property type="project" value="InterPro"/>
</dbReference>
<dbReference type="PROSITE" id="PS50995">
    <property type="entry name" value="HTH_MARR_2"/>
    <property type="match status" value="1"/>
</dbReference>